<reference evidence="3" key="1">
    <citation type="submission" date="2017-01" db="EMBL/GenBank/DDBJ databases">
        <authorList>
            <person name="Varghese N."/>
            <person name="Submissions S."/>
        </authorList>
    </citation>
    <scope>NUCLEOTIDE SEQUENCE [LARGE SCALE GENOMIC DNA]</scope>
    <source>
        <strain evidence="3">LP100</strain>
    </source>
</reference>
<name>A0A1R3WBI9_9BACT</name>
<protein>
    <submittedName>
        <fullName evidence="2">Acetyltransferase (GNAT) domain-containing protein</fullName>
    </submittedName>
</protein>
<dbReference type="InterPro" id="IPR016181">
    <property type="entry name" value="Acyl_CoA_acyltransferase"/>
</dbReference>
<dbReference type="Pfam" id="PF13480">
    <property type="entry name" value="Acetyltransf_6"/>
    <property type="match status" value="1"/>
</dbReference>
<evidence type="ECO:0000313" key="2">
    <source>
        <dbReference type="EMBL" id="SIT75415.1"/>
    </source>
</evidence>
<dbReference type="RefSeq" id="WP_076665666.1">
    <property type="nucleotide sequence ID" value="NZ_FTPP01000001.1"/>
</dbReference>
<accession>A0A1R3WBI9</accession>
<feature type="domain" description="BioF2-like acetyltransferase" evidence="1">
    <location>
        <begin position="201"/>
        <end position="341"/>
    </location>
</feature>
<keyword evidence="2" id="KW-0808">Transferase</keyword>
<evidence type="ECO:0000313" key="3">
    <source>
        <dbReference type="Proteomes" id="UP000187181"/>
    </source>
</evidence>
<dbReference type="Proteomes" id="UP000187181">
    <property type="component" value="Unassembled WGS sequence"/>
</dbReference>
<dbReference type="AlphaFoldDB" id="A0A1R3WBI9"/>
<dbReference type="InterPro" id="IPR038740">
    <property type="entry name" value="BioF2-like_GNAT_dom"/>
</dbReference>
<dbReference type="STRING" id="1317125.SAMN05444128_0209"/>
<dbReference type="SUPFAM" id="SSF55729">
    <property type="entry name" value="Acyl-CoA N-acyltransferases (Nat)"/>
    <property type="match status" value="1"/>
</dbReference>
<proteinExistence type="predicted"/>
<dbReference type="OrthoDB" id="500470at2"/>
<dbReference type="EMBL" id="FTPP01000001">
    <property type="protein sequence ID" value="SIT75415.1"/>
    <property type="molecule type" value="Genomic_DNA"/>
</dbReference>
<dbReference type="Gene3D" id="3.40.630.30">
    <property type="match status" value="1"/>
</dbReference>
<organism evidence="2 3">
    <name type="scientific">Pontibacter indicus</name>
    <dbReference type="NCBI Taxonomy" id="1317125"/>
    <lineage>
        <taxon>Bacteria</taxon>
        <taxon>Pseudomonadati</taxon>
        <taxon>Bacteroidota</taxon>
        <taxon>Cytophagia</taxon>
        <taxon>Cytophagales</taxon>
        <taxon>Hymenobacteraceae</taxon>
        <taxon>Pontibacter</taxon>
    </lineage>
</organism>
<dbReference type="GO" id="GO:0016740">
    <property type="term" value="F:transferase activity"/>
    <property type="evidence" value="ECO:0007669"/>
    <property type="project" value="UniProtKB-KW"/>
</dbReference>
<evidence type="ECO:0000259" key="1">
    <source>
        <dbReference type="Pfam" id="PF13480"/>
    </source>
</evidence>
<gene>
    <name evidence="2" type="ORF">SAMN05444128_0209</name>
</gene>
<sequence length="555" mass="64762">MQELVIHKHKDQYRVDTGISSTSLLIGKEFWELYADNNFQKNWDSLYRNCSWATAFQSREFVMPWYQVFAKEYLPVVVTSHINGELCGLLTMALPNSGASIDQLGLSRIQIIGAGAYEAEYQVWLAEEGVGEFFIKEALFLLKERFPKSDILFRFLPAQTPIGWTKTEKIWQSCCVIQEFKRPLLELQSASVAQHLQITRQHKTKYNRLKRTGNLVFEKITDSEQFTTVLNDLAEQYDFRQGVMFNMNQFRENPFKKDFLIQLFRNGILHVTIMRLNNEIIAAMVAVQGKNWVHLQGLNTHSPFHAKNSPGMLHFFMLGRCLSNEGYNIFDLTPGGDGYKERFATAYDQVYSLVVTDNIPYRLKRRARKLIYDRLIKSGHRPMSVELNLKKKLYTLRHQFKAISHGNFYRYKKADASHYLYKIPPLLSSKIPISINSLKDLLNFETGGTHVSRWEFLEDAMRRFENGQHTYTWAEGGRLLCCAWLYTTESQHKYACFEINYCHPEVREHLREFLAKSETVAAIYHKAYLPYVIKATEKQICKALELTENIQSFKF</sequence>
<keyword evidence="3" id="KW-1185">Reference proteome</keyword>